<feature type="domain" description="DUF3456" evidence="5">
    <location>
        <begin position="41"/>
        <end position="109"/>
    </location>
</feature>
<evidence type="ECO:0000259" key="5">
    <source>
        <dbReference type="Pfam" id="PF11938"/>
    </source>
</evidence>
<dbReference type="AlphaFoldDB" id="A0A226EYM1"/>
<dbReference type="EMBL" id="LNIX01000001">
    <property type="protein sequence ID" value="OXA62673.1"/>
    <property type="molecule type" value="Genomic_DNA"/>
</dbReference>
<dbReference type="Pfam" id="PF11938">
    <property type="entry name" value="DUF3456"/>
    <property type="match status" value="2"/>
</dbReference>
<comment type="caution">
    <text evidence="6">The sequence shown here is derived from an EMBL/GenBank/DDBJ whole genome shotgun (WGS) entry which is preliminary data.</text>
</comment>
<feature type="signal peptide" evidence="4">
    <location>
        <begin position="1"/>
        <end position="17"/>
    </location>
</feature>
<name>A0A226EYM1_FOLCA</name>
<keyword evidence="7" id="KW-1185">Reference proteome</keyword>
<gene>
    <name evidence="6" type="ORF">Fcan01_01120</name>
</gene>
<organism evidence="6 7">
    <name type="scientific">Folsomia candida</name>
    <name type="common">Springtail</name>
    <dbReference type="NCBI Taxonomy" id="158441"/>
    <lineage>
        <taxon>Eukaryota</taxon>
        <taxon>Metazoa</taxon>
        <taxon>Ecdysozoa</taxon>
        <taxon>Arthropoda</taxon>
        <taxon>Hexapoda</taxon>
        <taxon>Collembola</taxon>
        <taxon>Entomobryomorpha</taxon>
        <taxon>Isotomoidea</taxon>
        <taxon>Isotomidae</taxon>
        <taxon>Proisotominae</taxon>
        <taxon>Folsomia</taxon>
    </lineage>
</organism>
<feature type="domain" description="DUF3456" evidence="5">
    <location>
        <begin position="122"/>
        <end position="171"/>
    </location>
</feature>
<evidence type="ECO:0000256" key="4">
    <source>
        <dbReference type="SAM" id="SignalP"/>
    </source>
</evidence>
<evidence type="ECO:0000256" key="3">
    <source>
        <dbReference type="SAM" id="MobiDB-lite"/>
    </source>
</evidence>
<dbReference type="PANTHER" id="PTHR15382:SF8">
    <property type="entry name" value="CANOPY B"/>
    <property type="match status" value="1"/>
</dbReference>
<feature type="region of interest" description="Disordered" evidence="3">
    <location>
        <begin position="186"/>
        <end position="209"/>
    </location>
</feature>
<evidence type="ECO:0000313" key="7">
    <source>
        <dbReference type="Proteomes" id="UP000198287"/>
    </source>
</evidence>
<evidence type="ECO:0000256" key="1">
    <source>
        <dbReference type="ARBA" id="ARBA00007285"/>
    </source>
</evidence>
<evidence type="ECO:0000313" key="6">
    <source>
        <dbReference type="EMBL" id="OXA62673.1"/>
    </source>
</evidence>
<comment type="similarity">
    <text evidence="1">Belongs to the canopy family.</text>
</comment>
<dbReference type="PANTHER" id="PTHR15382">
    <property type="entry name" value="CTG4A-RELATED"/>
    <property type="match status" value="1"/>
</dbReference>
<keyword evidence="2 4" id="KW-0732">Signal</keyword>
<feature type="chain" id="PRO_5012601405" evidence="4">
    <location>
        <begin position="18"/>
        <end position="209"/>
    </location>
</feature>
<proteinExistence type="inferred from homology"/>
<evidence type="ECO:0000256" key="2">
    <source>
        <dbReference type="ARBA" id="ARBA00022729"/>
    </source>
</evidence>
<dbReference type="STRING" id="158441.A0A226EYM1"/>
<dbReference type="InterPro" id="IPR021852">
    <property type="entry name" value="DUF3456"/>
</dbReference>
<sequence length="209" mass="24226">MLATFNFLALLVGSAGAAKLSNQVIAKTKEELDYITKDNSKCEVCRVVTNKLGDQFIETGRHYQVIEKGYNFELRDAAPQLDYGKSQLRLIESTERTCLQLFHAHMEYEKKLNDTKRAYRYEEIQLFKGKCDQFVERWEDEIEVWYLEHEGSGMSLQDYLCRGVVLKQRNSQTCLGPRKKVKTVGRKRPDVVEYDPSPGQSLEEDELIN</sequence>
<protein>
    <submittedName>
        <fullName evidence="6">Protein canopy 3</fullName>
    </submittedName>
</protein>
<reference evidence="6 7" key="1">
    <citation type="submission" date="2015-12" db="EMBL/GenBank/DDBJ databases">
        <title>The genome of Folsomia candida.</title>
        <authorList>
            <person name="Faddeeva A."/>
            <person name="Derks M.F."/>
            <person name="Anvar Y."/>
            <person name="Smit S."/>
            <person name="Van Straalen N."/>
            <person name="Roelofs D."/>
        </authorList>
    </citation>
    <scope>NUCLEOTIDE SEQUENCE [LARGE SCALE GENOMIC DNA]</scope>
    <source>
        <strain evidence="6 7">VU population</strain>
        <tissue evidence="6">Whole body</tissue>
    </source>
</reference>
<accession>A0A226EYM1</accession>
<dbReference type="Proteomes" id="UP000198287">
    <property type="component" value="Unassembled WGS sequence"/>
</dbReference>